<evidence type="ECO:0000313" key="3">
    <source>
        <dbReference type="EMBL" id="QLY40713.1"/>
    </source>
</evidence>
<dbReference type="InterPro" id="IPR008988">
    <property type="entry name" value="Transcriptional_repressor_C"/>
</dbReference>
<organism evidence="3 4">
    <name type="scientific">Hujiaoplasma nucleasis</name>
    <dbReference type="NCBI Taxonomy" id="2725268"/>
    <lineage>
        <taxon>Bacteria</taxon>
        <taxon>Bacillati</taxon>
        <taxon>Mycoplasmatota</taxon>
        <taxon>Mollicutes</taxon>
        <taxon>Candidatus Izemoplasmatales</taxon>
        <taxon>Hujiaoplasmataceae</taxon>
        <taxon>Hujiaoplasma</taxon>
    </lineage>
</organism>
<dbReference type="RefSeq" id="WP_312031561.1">
    <property type="nucleotide sequence ID" value="NZ_CP051151.1"/>
</dbReference>
<dbReference type="InterPro" id="IPR038157">
    <property type="entry name" value="FeoA_core_dom"/>
</dbReference>
<dbReference type="SMART" id="SM00899">
    <property type="entry name" value="FeoA"/>
    <property type="match status" value="1"/>
</dbReference>
<dbReference type="InterPro" id="IPR007167">
    <property type="entry name" value="Fe-transptr_FeoA-like"/>
</dbReference>
<name>A0A7L6N3G0_9MOLU</name>
<gene>
    <name evidence="3" type="ORF">HF295_07565</name>
</gene>
<dbReference type="GO" id="GO:0046914">
    <property type="term" value="F:transition metal ion binding"/>
    <property type="evidence" value="ECO:0007669"/>
    <property type="project" value="InterPro"/>
</dbReference>
<evidence type="ECO:0000256" key="1">
    <source>
        <dbReference type="ARBA" id="ARBA00023004"/>
    </source>
</evidence>
<evidence type="ECO:0000313" key="4">
    <source>
        <dbReference type="Proteomes" id="UP000512167"/>
    </source>
</evidence>
<keyword evidence="4" id="KW-1185">Reference proteome</keyword>
<proteinExistence type="predicted"/>
<dbReference type="InterPro" id="IPR052713">
    <property type="entry name" value="FeoA"/>
</dbReference>
<dbReference type="Pfam" id="PF04023">
    <property type="entry name" value="FeoA"/>
    <property type="match status" value="1"/>
</dbReference>
<feature type="domain" description="Ferrous iron transporter FeoA-like" evidence="2">
    <location>
        <begin position="1"/>
        <end position="72"/>
    </location>
</feature>
<dbReference type="SUPFAM" id="SSF50037">
    <property type="entry name" value="C-terminal domain of transcriptional repressors"/>
    <property type="match status" value="1"/>
</dbReference>
<dbReference type="EMBL" id="CP051151">
    <property type="protein sequence ID" value="QLY40713.1"/>
    <property type="molecule type" value="Genomic_DNA"/>
</dbReference>
<accession>A0A7L6N3G0</accession>
<dbReference type="AlphaFoldDB" id="A0A7L6N3G0"/>
<keyword evidence="1" id="KW-0408">Iron</keyword>
<sequence>MTLQDIVPGQTCIIKAIRTNNLRKRIIDMGLIIGTQVYVKKTAPLGDPVEIIVRGYSLTLRKAEARTILVERLDTE</sequence>
<dbReference type="PANTHER" id="PTHR42954">
    <property type="entry name" value="FE(2+) TRANSPORT PROTEIN A"/>
    <property type="match status" value="1"/>
</dbReference>
<protein>
    <submittedName>
        <fullName evidence="3">Ferrous iron transport protein A</fullName>
    </submittedName>
</protein>
<evidence type="ECO:0000259" key="2">
    <source>
        <dbReference type="SMART" id="SM00899"/>
    </source>
</evidence>
<dbReference type="KEGG" id="tbk:HF295_07565"/>
<dbReference type="Gene3D" id="2.30.30.90">
    <property type="match status" value="1"/>
</dbReference>
<dbReference type="PANTHER" id="PTHR42954:SF2">
    <property type="entry name" value="FE(2+) TRANSPORT PROTEIN A"/>
    <property type="match status" value="1"/>
</dbReference>
<reference evidence="3 4" key="1">
    <citation type="submission" date="2020-04" db="EMBL/GenBank/DDBJ databases">
        <authorList>
            <person name="Zheng R.K."/>
            <person name="Sun C.M."/>
        </authorList>
    </citation>
    <scope>NUCLEOTIDE SEQUENCE [LARGE SCALE GENOMIC DNA]</scope>
    <source>
        <strain evidence="4">zrk29</strain>
    </source>
</reference>
<dbReference type="Proteomes" id="UP000512167">
    <property type="component" value="Chromosome"/>
</dbReference>